<dbReference type="InterPro" id="IPR040194">
    <property type="entry name" value="Cwf19-like"/>
</dbReference>
<sequence>MYRVKTEVQIAQASYSHSSLDDSAQFVEPHRRAALHGSRRVVAEDKWKRGIDVLLTSGWPLGLDQRLEAAAKPPEVEGSRWQDAAAPPFAELCAALEPRYHICGTADIFYQRTPFKALRREHACRCIGLGRVGSTSKQRKWLHAFSLSPMDCMKKEDLRLLPSGTGACPFAAPAARRAEAEVSASRPEKLAKDHGAGEAALAALMAGDAPAFQKALLALKESVVWMGNVNAEVERPSKKAKTEEEPREAPLLAGPSPVSSERDPAEDEEEEDAAEAAAARQQAQENLSKPPKKGIVRYTFRDEGLLGIRLSRDVPPWILEVREGTLSYRKNPRVPVGGVVIAINGYDLSSKENPSAIKAGKEAGRSGRRLAHRYTDACCKLCLERKNQAMHIGPLNLSLRKRKEKVFHRIRAIFALFSFLGIAALSWADARDHEEACKFSPAGWLVGFGMDSGGPGAAQAAHAQAGQQGGTVPLEQVDRLLRQRLEQAFNGVFGELLATTEKAAAAAEASASSHKTESMMKGLKVDTFKPTTREEELRGWKEWWFGFSTYVCGHDPAYEDDFKAIDLSVEVDHSLMSDPEVEQSRKLYSLLCFLLKGRPLLLIKGLESSKNGIEAVRLLRLAMEPQEKTRSLALLRQLATWTFQSGVGLQEQIVKYEEALKMYEDASGKEYPQEMVLATVVNGLMDPLRSQVQMRLTNRTTYAEVKEWVMQFENLNAPWSSSLQGGRGGRRDEPQPMEIQEQQGQGKGWNSWNSWSDGGGKWKQQAGTWKQYSDNKGKNGKGKGGGAASVIGEFGGWCFYGGFVFAFVWPEVLMISAVDLAAFPAVQTTVEEDILDIPAGVPVFSMDHTDGDGLYTLEVDVVIDSGADVSVAPLRFKAFGCPTRLSGILMQDAQGRQIAEVDTRILEVGIKTLAGDEVTIRERFCIAKVRSTITSLGRLLRAGWLLGDEGGRPVIHKGPHKVPIRLWRNTLTVGAMISEVTAPADHEEPEDHEKPEDREVEPENEGNRGKEREARRGINMLTFDDIGPLLPELEDVVQVPGWHIVPSGLPVPATHATEELELERPLWNVSDWSWLAVFVKIEASKGLPKVLAEIDEELAGKHDTVMVLHVDELPRNLTEPRDYFKEPFAMEVVGEGRTHEKEQPDDIEELEGVRLEQATAMKELQRQDGSSQVRAVARKMYQEAERIPDMPKLPKLPSVMQQQLPNEVRKTPKIEIDNCYTFTKHRHELQESEDDGPRAPDAQGEGDGDDAARSPEAEAEELKVAPGQSVLFQGDPEPSIRQVINACEACRSRVGLEPQSPQSKATDTFTPGSCDMLGVKEWGTPDRNGREDPRNPLRTDEGLGLGLDLMKRRRTLPQAQVRAVAEEVTKTTANRHENQADHRRNHNSDFKHKGVTTANRHENRPDYRRNHDSDFKHKGAKLAWMSVGVVGSQGKGQRSLSGLTDGWDPQVEEVLEEEWYNVDGLDENEDLSQHELLTTKLDAYLNVDQPSKVIIQVSADLFEEGGSGSRTLVLEKLLPGQRVGASSWYEMAKSILEEAKMVSFSKEATVFKAIGGEKSAMILHADDGLLASTKPEREQMIGVFANKVKVQVGSPMVEEGDMCEFLKRKYVHVARGVAVYSNGKYLEALLKAAGNNIKRRDSPADQTFQEPDDTKELDPRGAKMFKECVGRLLYLSHSRPDIQMEVKAKQNEHPALRGRWTGWQHGPQPTVHRP</sequence>
<proteinExistence type="predicted"/>
<dbReference type="Proteomes" id="UP000601435">
    <property type="component" value="Unassembled WGS sequence"/>
</dbReference>
<feature type="compositionally biased region" description="Polar residues" evidence="1">
    <location>
        <begin position="765"/>
        <end position="774"/>
    </location>
</feature>
<dbReference type="EMBL" id="CAJNJA010008774">
    <property type="protein sequence ID" value="CAE7240261.1"/>
    <property type="molecule type" value="Genomic_DNA"/>
</dbReference>
<feature type="region of interest" description="Disordered" evidence="1">
    <location>
        <begin position="1639"/>
        <end position="1658"/>
    </location>
</feature>
<reference evidence="2" key="1">
    <citation type="submission" date="2021-02" db="EMBL/GenBank/DDBJ databases">
        <authorList>
            <person name="Dougan E. K."/>
            <person name="Rhodes N."/>
            <person name="Thang M."/>
            <person name="Chan C."/>
        </authorList>
    </citation>
    <scope>NUCLEOTIDE SEQUENCE</scope>
</reference>
<feature type="compositionally biased region" description="Polar residues" evidence="1">
    <location>
        <begin position="740"/>
        <end position="756"/>
    </location>
</feature>
<feature type="compositionally biased region" description="Basic and acidic residues" evidence="1">
    <location>
        <begin position="234"/>
        <end position="248"/>
    </location>
</feature>
<evidence type="ECO:0000313" key="3">
    <source>
        <dbReference type="Proteomes" id="UP000601435"/>
    </source>
</evidence>
<gene>
    <name evidence="2" type="ORF">SNEC2469_LOCUS4286</name>
</gene>
<feature type="compositionally biased region" description="Basic and acidic residues" evidence="1">
    <location>
        <begin position="1323"/>
        <end position="1341"/>
    </location>
</feature>
<organism evidence="2 3">
    <name type="scientific">Symbiodinium necroappetens</name>
    <dbReference type="NCBI Taxonomy" id="1628268"/>
    <lineage>
        <taxon>Eukaryota</taxon>
        <taxon>Sar</taxon>
        <taxon>Alveolata</taxon>
        <taxon>Dinophyceae</taxon>
        <taxon>Suessiales</taxon>
        <taxon>Symbiodiniaceae</taxon>
        <taxon>Symbiodinium</taxon>
    </lineage>
</organism>
<dbReference type="GO" id="GO:0071014">
    <property type="term" value="C:post-mRNA release spliceosomal complex"/>
    <property type="evidence" value="ECO:0007669"/>
    <property type="project" value="TreeGrafter"/>
</dbReference>
<feature type="region of interest" description="Disordered" evidence="1">
    <location>
        <begin position="720"/>
        <end position="785"/>
    </location>
</feature>
<comment type="caution">
    <text evidence="2">The sequence shown here is derived from an EMBL/GenBank/DDBJ whole genome shotgun (WGS) entry which is preliminary data.</text>
</comment>
<feature type="compositionally biased region" description="Basic and acidic residues" evidence="1">
    <location>
        <begin position="1250"/>
        <end position="1263"/>
    </location>
</feature>
<feature type="compositionally biased region" description="Basic and acidic residues" evidence="1">
    <location>
        <begin position="984"/>
        <end position="997"/>
    </location>
</feature>
<dbReference type="PANTHER" id="PTHR12072:SF4">
    <property type="entry name" value="CWF19-LIKE PROTEIN 1"/>
    <property type="match status" value="1"/>
</dbReference>
<feature type="region of interest" description="Disordered" evidence="1">
    <location>
        <begin position="234"/>
        <end position="290"/>
    </location>
</feature>
<accession>A0A812L2C7</accession>
<evidence type="ECO:0008006" key="4">
    <source>
        <dbReference type="Google" id="ProtNLM"/>
    </source>
</evidence>
<feature type="compositionally biased region" description="Acidic residues" evidence="1">
    <location>
        <begin position="264"/>
        <end position="274"/>
    </location>
</feature>
<feature type="region of interest" description="Disordered" evidence="1">
    <location>
        <begin position="1294"/>
        <end position="1342"/>
    </location>
</feature>
<protein>
    <recommendedName>
        <fullName evidence="4">Retrovirus-related Pol polyprotein from transposon TNT 1-94</fullName>
    </recommendedName>
</protein>
<feature type="region of interest" description="Disordered" evidence="1">
    <location>
        <begin position="1227"/>
        <end position="1275"/>
    </location>
</feature>
<evidence type="ECO:0000256" key="1">
    <source>
        <dbReference type="SAM" id="MobiDB-lite"/>
    </source>
</evidence>
<feature type="region of interest" description="Disordered" evidence="1">
    <location>
        <begin position="980"/>
        <end position="1013"/>
    </location>
</feature>
<keyword evidence="3" id="KW-1185">Reference proteome</keyword>
<dbReference type="GO" id="GO:0000398">
    <property type="term" value="P:mRNA splicing, via spliceosome"/>
    <property type="evidence" value="ECO:0007669"/>
    <property type="project" value="TreeGrafter"/>
</dbReference>
<dbReference type="PANTHER" id="PTHR12072">
    <property type="entry name" value="CWF19, CELL CYCLE CONTROL PROTEIN"/>
    <property type="match status" value="1"/>
</dbReference>
<dbReference type="OrthoDB" id="443276at2759"/>
<evidence type="ECO:0000313" key="2">
    <source>
        <dbReference type="EMBL" id="CAE7240261.1"/>
    </source>
</evidence>
<feature type="compositionally biased region" description="Polar residues" evidence="1">
    <location>
        <begin position="1299"/>
        <end position="1311"/>
    </location>
</feature>
<feature type="compositionally biased region" description="Low complexity" evidence="1">
    <location>
        <begin position="275"/>
        <end position="285"/>
    </location>
</feature>
<name>A0A812L2C7_9DINO</name>
<dbReference type="GO" id="GO:0061632">
    <property type="term" value="F:RNA lariat debranching enzyme activator activity"/>
    <property type="evidence" value="ECO:0007669"/>
    <property type="project" value="TreeGrafter"/>
</dbReference>